<dbReference type="InterPro" id="IPR001099">
    <property type="entry name" value="Chalcone/stilbene_synt_N"/>
</dbReference>
<comment type="similarity">
    <text evidence="3 9">Belongs to the thiolase-like superfamily. Chalcone/stilbene synthases family.</text>
</comment>
<dbReference type="InterPro" id="IPR012328">
    <property type="entry name" value="Chalcone/stilbene_synt_C"/>
</dbReference>
<evidence type="ECO:0000256" key="9">
    <source>
        <dbReference type="RuleBase" id="RU003633"/>
    </source>
</evidence>
<dbReference type="GO" id="GO:0009813">
    <property type="term" value="P:flavonoid biosynthetic process"/>
    <property type="evidence" value="ECO:0007669"/>
    <property type="project" value="UniProtKB-KW"/>
</dbReference>
<organism evidence="12">
    <name type="scientific">Curcuma alismatifolia</name>
    <dbReference type="NCBI Taxonomy" id="251764"/>
    <lineage>
        <taxon>Eukaryota</taxon>
        <taxon>Viridiplantae</taxon>
        <taxon>Streptophyta</taxon>
        <taxon>Embryophyta</taxon>
        <taxon>Tracheophyta</taxon>
        <taxon>Spermatophyta</taxon>
        <taxon>Magnoliopsida</taxon>
        <taxon>Liliopsida</taxon>
        <taxon>Zingiberales</taxon>
        <taxon>Zingiberaceae</taxon>
        <taxon>Curcuma</taxon>
    </lineage>
</organism>
<dbReference type="PIRSF" id="PIRSF000451">
    <property type="entry name" value="PKS_III"/>
    <property type="match status" value="1"/>
</dbReference>
<sequence length="397" mass="43449">MAKLVTEIRRSQRAEGPAAVLAIGTATPPNVVYQADYPDYYFRITRSEHLAELKEKFKRMCDKSMIRKRHMYLTEEILRENPKMCAYMEASLDARQDIVVVEVPRLGKEAAVKAIKEWGQPKSKITHLVFCTTSGVDMPGADYQLTKLLGLRPSVNRFMMYQQGCFAGGTVLRLAKDLAENNRGARVLVVCSEITAVTFRGPSDSHLDSMVGQALFADGAGAIIVGADPDPATERPLFELVSASQTILPDSEGAIDGHLREVGLTFHLLKDVPGLISKNIEKSLTEAFKPLGISDWNSLFWIAHPGGPAILDQVEAKLALNEDKMKATREVLSEYGNMSSACVLFILDEMRRRSAEEGKATTGEGLEWGVLFGFGPGLTVETVVLHSVPISAAAATH</sequence>
<feature type="domain" description="Chalcone/stilbene synthase N-terminal" evidence="10">
    <location>
        <begin position="6"/>
        <end position="229"/>
    </location>
</feature>
<comment type="pathway">
    <text evidence="2">Secondary metabolite biosynthesis; flavonoid biosynthesis.</text>
</comment>
<dbReference type="InterPro" id="IPR011141">
    <property type="entry name" value="Polyketide_synthase_type-III"/>
</dbReference>
<comment type="function">
    <text evidence="1">The primary product of this enzyme is 4,2',4',6'-tetrahydroxychalcone (also termed naringenin-chalcone or chalcone) which can under specific conditions spontaneously isomerize into naringenin.</text>
</comment>
<evidence type="ECO:0000256" key="7">
    <source>
        <dbReference type="ARBA" id="ARBA00023315"/>
    </source>
</evidence>
<dbReference type="PANTHER" id="PTHR11877">
    <property type="entry name" value="HYDROXYMETHYLGLUTARYL-COA SYNTHASE"/>
    <property type="match status" value="1"/>
</dbReference>
<dbReference type="EMBL" id="MT811929">
    <property type="protein sequence ID" value="QPZ56411.1"/>
    <property type="molecule type" value="mRNA"/>
</dbReference>
<reference evidence="12" key="1">
    <citation type="submission" date="2020-07" db="EMBL/GenBank/DDBJ databases">
        <authorList>
            <person name="Liu J.X."/>
        </authorList>
    </citation>
    <scope>NUCLEOTIDE SEQUENCE</scope>
    <source>
        <tissue evidence="12">Leaves</tissue>
    </source>
</reference>
<evidence type="ECO:0000256" key="1">
    <source>
        <dbReference type="ARBA" id="ARBA00002969"/>
    </source>
</evidence>
<dbReference type="InterPro" id="IPR016039">
    <property type="entry name" value="Thiolase-like"/>
</dbReference>
<evidence type="ECO:0000256" key="2">
    <source>
        <dbReference type="ARBA" id="ARBA00004966"/>
    </source>
</evidence>
<dbReference type="Pfam" id="PF02797">
    <property type="entry name" value="Chal_sti_synt_C"/>
    <property type="match status" value="1"/>
</dbReference>
<dbReference type="InterPro" id="IPR018088">
    <property type="entry name" value="Chalcone/stilbene_synthase_AS"/>
</dbReference>
<dbReference type="Pfam" id="PF00195">
    <property type="entry name" value="Chal_sti_synt_N"/>
    <property type="match status" value="1"/>
</dbReference>
<evidence type="ECO:0000256" key="8">
    <source>
        <dbReference type="PIRSR" id="PIRSR000451-1"/>
    </source>
</evidence>
<feature type="domain" description="Chalcone/stilbene synthase C-terminal" evidence="11">
    <location>
        <begin position="239"/>
        <end position="389"/>
    </location>
</feature>
<dbReference type="GO" id="GO:0016210">
    <property type="term" value="F:naringenin-chalcone synthase activity"/>
    <property type="evidence" value="ECO:0007669"/>
    <property type="project" value="UniProtKB-EC"/>
</dbReference>
<keyword evidence="7 9" id="KW-0012">Acyltransferase</keyword>
<dbReference type="CDD" id="cd00831">
    <property type="entry name" value="CHS_like"/>
    <property type="match status" value="1"/>
</dbReference>
<protein>
    <recommendedName>
        <fullName evidence="4">chalcone synthase</fullName>
        <ecNumber evidence="4">2.3.1.74</ecNumber>
    </recommendedName>
</protein>
<evidence type="ECO:0000259" key="11">
    <source>
        <dbReference type="Pfam" id="PF02797"/>
    </source>
</evidence>
<evidence type="ECO:0000256" key="3">
    <source>
        <dbReference type="ARBA" id="ARBA00005531"/>
    </source>
</evidence>
<dbReference type="PANTHER" id="PTHR11877:SF14">
    <property type="entry name" value="CHALCONE SYNTHASE"/>
    <property type="match status" value="1"/>
</dbReference>
<dbReference type="PROSITE" id="PS00441">
    <property type="entry name" value="CHALCONE_SYNTH"/>
    <property type="match status" value="1"/>
</dbReference>
<dbReference type="SUPFAM" id="SSF53901">
    <property type="entry name" value="Thiolase-like"/>
    <property type="match status" value="2"/>
</dbReference>
<dbReference type="FunFam" id="3.40.47.10:FF:000025">
    <property type="entry name" value="Chalcone synthase 2"/>
    <property type="match status" value="1"/>
</dbReference>
<dbReference type="GO" id="GO:0030639">
    <property type="term" value="P:polyketide biosynthetic process"/>
    <property type="evidence" value="ECO:0007669"/>
    <property type="project" value="TreeGrafter"/>
</dbReference>
<evidence type="ECO:0000313" key="12">
    <source>
        <dbReference type="EMBL" id="QPZ56411.1"/>
    </source>
</evidence>
<evidence type="ECO:0000259" key="10">
    <source>
        <dbReference type="Pfam" id="PF00195"/>
    </source>
</evidence>
<dbReference type="Gene3D" id="3.40.47.10">
    <property type="match status" value="2"/>
</dbReference>
<dbReference type="EC" id="2.3.1.74" evidence="4"/>
<evidence type="ECO:0000256" key="5">
    <source>
        <dbReference type="ARBA" id="ARBA00022679"/>
    </source>
</evidence>
<dbReference type="FunFam" id="3.40.47.10:FF:000014">
    <property type="entry name" value="Chalcone synthase 1"/>
    <property type="match status" value="1"/>
</dbReference>
<feature type="active site" description="Acyl-thioester intermediate" evidence="8">
    <location>
        <position position="165"/>
    </location>
</feature>
<name>A0A7T3U9H3_9LILI</name>
<evidence type="ECO:0000256" key="6">
    <source>
        <dbReference type="ARBA" id="ARBA00023241"/>
    </source>
</evidence>
<keyword evidence="5 9" id="KW-0808">Transferase</keyword>
<evidence type="ECO:0000256" key="4">
    <source>
        <dbReference type="ARBA" id="ARBA00012975"/>
    </source>
</evidence>
<accession>A0A7T3U9H3</accession>
<proteinExistence type="evidence at transcript level"/>
<dbReference type="AlphaFoldDB" id="A0A7T3U9H3"/>
<keyword evidence="6" id="KW-0284">Flavonoid biosynthesis</keyword>